<dbReference type="InterPro" id="IPR044298">
    <property type="entry name" value="MIG/MutY"/>
</dbReference>
<keyword evidence="7" id="KW-0411">Iron-sulfur</keyword>
<evidence type="ECO:0000256" key="5">
    <source>
        <dbReference type="ARBA" id="ARBA00022801"/>
    </source>
</evidence>
<feature type="compositionally biased region" description="Basic and acidic residues" evidence="10">
    <location>
        <begin position="322"/>
        <end position="349"/>
    </location>
</feature>
<feature type="compositionally biased region" description="Low complexity" evidence="10">
    <location>
        <begin position="257"/>
        <end position="307"/>
    </location>
</feature>
<dbReference type="PANTHER" id="PTHR42944:SF1">
    <property type="entry name" value="ADENINE DNA GLYCOSYLASE"/>
    <property type="match status" value="1"/>
</dbReference>
<evidence type="ECO:0000259" key="11">
    <source>
        <dbReference type="SMART" id="SM00478"/>
    </source>
</evidence>
<keyword evidence="9" id="KW-0326">Glycosidase</keyword>
<dbReference type="GO" id="GO:0051536">
    <property type="term" value="F:iron-sulfur cluster binding"/>
    <property type="evidence" value="ECO:0007669"/>
    <property type="project" value="UniProtKB-KW"/>
</dbReference>
<dbReference type="Proteomes" id="UP000221165">
    <property type="component" value="Unassembled WGS sequence"/>
</dbReference>
<comment type="cofactor">
    <cofactor evidence="1">
        <name>[4Fe-4S] cluster</name>
        <dbReference type="ChEBI" id="CHEBI:49883"/>
    </cofactor>
</comment>
<sequence>MEERNNKPQRRQRHPSSPSSSSCLPSTCNGSLPCEIEDWGSLQRVCEDCGVCCRYHLSLLSSPQKLQAFRESLLTWFHKHRRKLPWRHRCVEDIEVILTERERETFLPLSPAAAAAVLLLSFLSSSRGDSPPFTSWSDTRQASERSSAGKGIQGPLLSNKRRRGSLSCKKGNTSTPSLLSFFGKKEKPQSREDEREMNSSSILSSPGSSAVTPSTSAAPHVTASPLHLQDGLISLSSSSPSSPLTDDSSSSPPPPSRTSLSIDVSSSQEASSLLSSASEHIPPVSQSHTSSRGSSVSSSSSRGGKTSLNCMSSLSAAATKRRHEECGSGEKTSEEVSPREEKNRRENSRDFRHVSQELKESFERRLGVVGSYGVWVSEVMLQQTQASTVIHFWQKWMRRWPTVRALAEASVEDVQQMWSGLGYYRRARQLLEGAKTLVRDFDGELPRSDTKHLLLKIPGIGPYTAGSITALAFNQRASAVDGNVLRLLSRLGGFAATANSRSLSDICNEWMFYLLHPGHPGASAEALIELGATLCSPRAPSCLSCPGSSAVYTVKLGGKRAWSFDVAIIRRIVLSALLLL</sequence>
<evidence type="ECO:0000256" key="1">
    <source>
        <dbReference type="ARBA" id="ARBA00001966"/>
    </source>
</evidence>
<dbReference type="PANTHER" id="PTHR42944">
    <property type="entry name" value="ADENINE DNA GLYCOSYLASE"/>
    <property type="match status" value="1"/>
</dbReference>
<feature type="compositionally biased region" description="Polar residues" evidence="10">
    <location>
        <begin position="132"/>
        <end position="146"/>
    </location>
</feature>
<evidence type="ECO:0000313" key="13">
    <source>
        <dbReference type="Proteomes" id="UP000221165"/>
    </source>
</evidence>
<dbReference type="InterPro" id="IPR003265">
    <property type="entry name" value="HhH-GPD_domain"/>
</dbReference>
<comment type="similarity">
    <text evidence="2">Belongs to the Nth/MutY family.</text>
</comment>
<keyword evidence="13" id="KW-1185">Reference proteome</keyword>
<dbReference type="GO" id="GO:0006298">
    <property type="term" value="P:mismatch repair"/>
    <property type="evidence" value="ECO:0007669"/>
    <property type="project" value="TreeGrafter"/>
</dbReference>
<keyword evidence="5" id="KW-0378">Hydrolase</keyword>
<evidence type="ECO:0000256" key="3">
    <source>
        <dbReference type="ARBA" id="ARBA00022723"/>
    </source>
</evidence>
<evidence type="ECO:0000256" key="7">
    <source>
        <dbReference type="ARBA" id="ARBA00023014"/>
    </source>
</evidence>
<accession>A0A2C6KF64</accession>
<dbReference type="Pfam" id="PF00730">
    <property type="entry name" value="HhH-GPD"/>
    <property type="match status" value="1"/>
</dbReference>
<evidence type="ECO:0000256" key="9">
    <source>
        <dbReference type="ARBA" id="ARBA00023295"/>
    </source>
</evidence>
<evidence type="ECO:0000256" key="8">
    <source>
        <dbReference type="ARBA" id="ARBA00023204"/>
    </source>
</evidence>
<dbReference type="Gene3D" id="1.10.340.30">
    <property type="entry name" value="Hypothetical protein, domain 2"/>
    <property type="match status" value="1"/>
</dbReference>
<dbReference type="GO" id="GO:0034039">
    <property type="term" value="F:8-oxo-7,8-dihydroguanine DNA N-glycosylase activity"/>
    <property type="evidence" value="ECO:0007669"/>
    <property type="project" value="TreeGrafter"/>
</dbReference>
<evidence type="ECO:0000256" key="4">
    <source>
        <dbReference type="ARBA" id="ARBA00022763"/>
    </source>
</evidence>
<dbReference type="EMBL" id="MIGC01001582">
    <property type="protein sequence ID" value="PHJ22641.1"/>
    <property type="molecule type" value="Genomic_DNA"/>
</dbReference>
<proteinExistence type="inferred from homology"/>
<organism evidence="12 13">
    <name type="scientific">Cystoisospora suis</name>
    <dbReference type="NCBI Taxonomy" id="483139"/>
    <lineage>
        <taxon>Eukaryota</taxon>
        <taxon>Sar</taxon>
        <taxon>Alveolata</taxon>
        <taxon>Apicomplexa</taxon>
        <taxon>Conoidasida</taxon>
        <taxon>Coccidia</taxon>
        <taxon>Eucoccidiorida</taxon>
        <taxon>Eimeriorina</taxon>
        <taxon>Sarcocystidae</taxon>
        <taxon>Cystoisospora</taxon>
    </lineage>
</organism>
<dbReference type="SUPFAM" id="SSF48150">
    <property type="entry name" value="DNA-glycosylase"/>
    <property type="match status" value="1"/>
</dbReference>
<name>A0A2C6KF64_9APIC</name>
<dbReference type="GO" id="GO:0046872">
    <property type="term" value="F:metal ion binding"/>
    <property type="evidence" value="ECO:0007669"/>
    <property type="project" value="UniProtKB-KW"/>
</dbReference>
<keyword evidence="4" id="KW-0227">DNA damage</keyword>
<dbReference type="GO" id="GO:0000701">
    <property type="term" value="F:purine-specific mismatch base pair DNA N-glycosylase activity"/>
    <property type="evidence" value="ECO:0007669"/>
    <property type="project" value="TreeGrafter"/>
</dbReference>
<dbReference type="GO" id="GO:0006284">
    <property type="term" value="P:base-excision repair"/>
    <property type="evidence" value="ECO:0007669"/>
    <property type="project" value="InterPro"/>
</dbReference>
<dbReference type="Gene3D" id="1.10.1670.10">
    <property type="entry name" value="Helix-hairpin-Helix base-excision DNA repair enzymes (C-terminal)"/>
    <property type="match status" value="1"/>
</dbReference>
<dbReference type="InterPro" id="IPR023170">
    <property type="entry name" value="HhH_base_excis_C"/>
</dbReference>
<dbReference type="GeneID" id="94426922"/>
<feature type="compositionally biased region" description="Low complexity" evidence="10">
    <location>
        <begin position="199"/>
        <end position="219"/>
    </location>
</feature>
<evidence type="ECO:0000256" key="10">
    <source>
        <dbReference type="SAM" id="MobiDB-lite"/>
    </source>
</evidence>
<dbReference type="GO" id="GO:0035485">
    <property type="term" value="F:adenine/guanine mispair binding"/>
    <property type="evidence" value="ECO:0007669"/>
    <property type="project" value="TreeGrafter"/>
</dbReference>
<dbReference type="AlphaFoldDB" id="A0A2C6KF64"/>
<evidence type="ECO:0000256" key="6">
    <source>
        <dbReference type="ARBA" id="ARBA00023004"/>
    </source>
</evidence>
<dbReference type="GO" id="GO:0032357">
    <property type="term" value="F:oxidized purine DNA binding"/>
    <property type="evidence" value="ECO:0007669"/>
    <property type="project" value="TreeGrafter"/>
</dbReference>
<feature type="domain" description="HhH-GPD" evidence="11">
    <location>
        <begin position="380"/>
        <end position="533"/>
    </location>
</feature>
<dbReference type="VEuPathDB" id="ToxoDB:CSUI_003515"/>
<evidence type="ECO:0000256" key="2">
    <source>
        <dbReference type="ARBA" id="ARBA00008343"/>
    </source>
</evidence>
<dbReference type="RefSeq" id="XP_067924318.1">
    <property type="nucleotide sequence ID" value="XM_068063711.1"/>
</dbReference>
<feature type="region of interest" description="Disordered" evidence="10">
    <location>
        <begin position="1"/>
        <end position="26"/>
    </location>
</feature>
<gene>
    <name evidence="12" type="ORF">CSUI_003515</name>
</gene>
<feature type="compositionally biased region" description="Basic and acidic residues" evidence="10">
    <location>
        <begin position="183"/>
        <end position="197"/>
    </location>
</feature>
<evidence type="ECO:0000313" key="12">
    <source>
        <dbReference type="EMBL" id="PHJ22641.1"/>
    </source>
</evidence>
<feature type="compositionally biased region" description="Low complexity" evidence="10">
    <location>
        <begin position="234"/>
        <end position="250"/>
    </location>
</feature>
<dbReference type="OrthoDB" id="10248838at2759"/>
<keyword evidence="8" id="KW-0234">DNA repair</keyword>
<keyword evidence="6" id="KW-0408">Iron</keyword>
<protein>
    <submittedName>
        <fullName evidence="12">Helix-hairpin-helix motif domain-containing protein</fullName>
    </submittedName>
</protein>
<reference evidence="12 13" key="1">
    <citation type="journal article" date="2017" name="Int. J. Parasitol.">
        <title>The genome of the protozoan parasite Cystoisospora suis and a reverse vaccinology approach to identify vaccine candidates.</title>
        <authorList>
            <person name="Palmieri N."/>
            <person name="Shrestha A."/>
            <person name="Ruttkowski B."/>
            <person name="Beck T."/>
            <person name="Vogl C."/>
            <person name="Tomley F."/>
            <person name="Blake D.P."/>
            <person name="Joachim A."/>
        </authorList>
    </citation>
    <scope>NUCLEOTIDE SEQUENCE [LARGE SCALE GENOMIC DNA]</scope>
    <source>
        <strain evidence="12 13">Wien I</strain>
    </source>
</reference>
<dbReference type="InterPro" id="IPR011257">
    <property type="entry name" value="DNA_glycosylase"/>
</dbReference>
<feature type="compositionally biased region" description="Low complexity" evidence="10">
    <location>
        <begin position="15"/>
        <end position="26"/>
    </location>
</feature>
<comment type="caution">
    <text evidence="12">The sequence shown here is derived from an EMBL/GenBank/DDBJ whole genome shotgun (WGS) entry which is preliminary data.</text>
</comment>
<dbReference type="CDD" id="cd00056">
    <property type="entry name" value="ENDO3c"/>
    <property type="match status" value="1"/>
</dbReference>
<keyword evidence="3" id="KW-0479">Metal-binding</keyword>
<dbReference type="SMART" id="SM00478">
    <property type="entry name" value="ENDO3c"/>
    <property type="match status" value="1"/>
</dbReference>
<feature type="region of interest" description="Disordered" evidence="10">
    <location>
        <begin position="127"/>
        <end position="349"/>
    </location>
</feature>